<feature type="coiled-coil region" evidence="1">
    <location>
        <begin position="188"/>
        <end position="215"/>
    </location>
</feature>
<sequence length="608" mass="67946">MGEGNNCRQMQGAPEPCAADMAPHAGSADSQGHGLYPSPNLPSDNIALSAEVERLRSEKQSMEAALQSQIAMRQQAEELHAQAERVMAKSVFQGGKPAPSIPEEETAVYEQLKEEKQARLRLEAEVKRFIAEMKNEDGIRLSSTSGLNICEELEQLHDVSRQLSAGLEDERARRKKAESSLDVTMGELAHADKNRSKLQAEMKELRSRLHSQLEIKSQVDAVKEQTRREIDLVMRRSKGEIDEECRQRMKAEGALDEVLKEITESELARRKAEIAQREACRSLESERKARKRVEEERRNLEGVAREHHRRRSQAEAASSQLRAEVEALRKECDRLRHGLKDEKQQRDVAETAWKETARRLHGERAMYAYWVKKQNEFQGKGCNEVEEIPYQDADTNWMDQARVDSGIPRHTRRLARLEEADPEGIAATGLAMPPSAQSEWDAAPRTAIAPTSALGCGTMSFDGLKASHRWQAGNRPLAVDYRALEIGDAYRSGIGTFALGTEDIALAQQGASQGPFRWLRHLSPLRPAKWVVSHRGDITHHTGKVLQNFWTWVIVVGVVAGTIGLGDSDDGDERKSDREAIEEIQHGPPHVFVRGGGGTIYGADSFMG</sequence>
<evidence type="ECO:0000256" key="2">
    <source>
        <dbReference type="SAM" id="MobiDB-lite"/>
    </source>
</evidence>
<protein>
    <submittedName>
        <fullName evidence="3">Uncharacterized protein</fullName>
    </submittedName>
</protein>
<accession>A0A8S1J1Y5</accession>
<name>A0A8S1J1Y5_9CHLO</name>
<feature type="region of interest" description="Disordered" evidence="2">
    <location>
        <begin position="1"/>
        <end position="44"/>
    </location>
</feature>
<evidence type="ECO:0000313" key="4">
    <source>
        <dbReference type="Proteomes" id="UP000708148"/>
    </source>
</evidence>
<feature type="region of interest" description="Disordered" evidence="2">
    <location>
        <begin position="301"/>
        <end position="322"/>
    </location>
</feature>
<evidence type="ECO:0000256" key="1">
    <source>
        <dbReference type="SAM" id="Coils"/>
    </source>
</evidence>
<comment type="caution">
    <text evidence="3">The sequence shown here is derived from an EMBL/GenBank/DDBJ whole genome shotgun (WGS) entry which is preliminary data.</text>
</comment>
<reference evidence="3" key="1">
    <citation type="submission" date="2020-12" db="EMBL/GenBank/DDBJ databases">
        <authorList>
            <person name="Iha C."/>
        </authorList>
    </citation>
    <scope>NUCLEOTIDE SEQUENCE</scope>
</reference>
<keyword evidence="1" id="KW-0175">Coiled coil</keyword>
<organism evidence="3 4">
    <name type="scientific">Ostreobium quekettii</name>
    <dbReference type="NCBI Taxonomy" id="121088"/>
    <lineage>
        <taxon>Eukaryota</taxon>
        <taxon>Viridiplantae</taxon>
        <taxon>Chlorophyta</taxon>
        <taxon>core chlorophytes</taxon>
        <taxon>Ulvophyceae</taxon>
        <taxon>TCBD clade</taxon>
        <taxon>Bryopsidales</taxon>
        <taxon>Ostreobineae</taxon>
        <taxon>Ostreobiaceae</taxon>
        <taxon>Ostreobium</taxon>
    </lineage>
</organism>
<dbReference type="Proteomes" id="UP000708148">
    <property type="component" value="Unassembled WGS sequence"/>
</dbReference>
<evidence type="ECO:0000313" key="3">
    <source>
        <dbReference type="EMBL" id="CAD7700005.1"/>
    </source>
</evidence>
<dbReference type="AlphaFoldDB" id="A0A8S1J1Y5"/>
<gene>
    <name evidence="3" type="ORF">OSTQU699_LOCUS5364</name>
</gene>
<keyword evidence="4" id="KW-1185">Reference proteome</keyword>
<feature type="coiled-coil region" evidence="1">
    <location>
        <begin position="45"/>
        <end position="79"/>
    </location>
</feature>
<dbReference type="EMBL" id="CAJHUC010001151">
    <property type="protein sequence ID" value="CAD7700005.1"/>
    <property type="molecule type" value="Genomic_DNA"/>
</dbReference>
<proteinExistence type="predicted"/>
<dbReference type="OrthoDB" id="10678409at2759"/>